<evidence type="ECO:0000256" key="1">
    <source>
        <dbReference type="SAM" id="Phobius"/>
    </source>
</evidence>
<dbReference type="Pfam" id="PF00892">
    <property type="entry name" value="EamA"/>
    <property type="match status" value="2"/>
</dbReference>
<feature type="transmembrane region" description="Helical" evidence="1">
    <location>
        <begin position="220"/>
        <end position="242"/>
    </location>
</feature>
<dbReference type="InterPro" id="IPR000620">
    <property type="entry name" value="EamA_dom"/>
</dbReference>
<dbReference type="RefSeq" id="WP_036710488.1">
    <property type="nucleotide sequence ID" value="NZ_JRKQ01000064.1"/>
</dbReference>
<sequence length="294" mass="29653">MPIHELAALGAAICWAVTGLLSAGPVRALGPFGFNLIRQGIVTGVLLALVLATGRWRGIDAALLPPMLWSGLIGIFGGDTLLFFALRRLGPRRTGALFAMNAPIAAVLGWMVLGETLSAQGVAGVALCSVGVAICVLGRGGASDFEAVRGRVGTGVALGLLAAFGQAAGSMIARPAMAAGMDPFAGSLIRVAAAVACLAALMALRLPVARIEARPGPRMTAQIAASGVIAMVIGMTLLLFALQGGKVGIVSTLSALSPVMILPILWAVTGERPSAASWSGALIAVAGMGLIFLR</sequence>
<dbReference type="EMBL" id="JRKQ01000064">
    <property type="protein sequence ID" value="KGJ21650.1"/>
    <property type="molecule type" value="Genomic_DNA"/>
</dbReference>
<feature type="transmembrane region" description="Helical" evidence="1">
    <location>
        <begin position="152"/>
        <end position="172"/>
    </location>
</feature>
<protein>
    <submittedName>
        <fullName evidence="3">Membrane protein</fullName>
    </submittedName>
</protein>
<keyword evidence="1" id="KW-1133">Transmembrane helix</keyword>
<feature type="transmembrane region" description="Helical" evidence="1">
    <location>
        <begin position="248"/>
        <end position="268"/>
    </location>
</feature>
<keyword evidence="1" id="KW-0472">Membrane</keyword>
<feature type="transmembrane region" description="Helical" evidence="1">
    <location>
        <begin position="95"/>
        <end position="113"/>
    </location>
</feature>
<evidence type="ECO:0000313" key="4">
    <source>
        <dbReference type="Proteomes" id="UP000029858"/>
    </source>
</evidence>
<dbReference type="InterPro" id="IPR037185">
    <property type="entry name" value="EmrE-like"/>
</dbReference>
<feature type="transmembrane region" description="Helical" evidence="1">
    <location>
        <begin position="68"/>
        <end position="86"/>
    </location>
</feature>
<dbReference type="SUPFAM" id="SSF103481">
    <property type="entry name" value="Multidrug resistance efflux transporter EmrE"/>
    <property type="match status" value="2"/>
</dbReference>
<comment type="caution">
    <text evidence="3">The sequence shown here is derived from an EMBL/GenBank/DDBJ whole genome shotgun (WGS) entry which is preliminary data.</text>
</comment>
<feature type="domain" description="EamA" evidence="2">
    <location>
        <begin position="6"/>
        <end position="135"/>
    </location>
</feature>
<dbReference type="GO" id="GO:0016020">
    <property type="term" value="C:membrane"/>
    <property type="evidence" value="ECO:0007669"/>
    <property type="project" value="InterPro"/>
</dbReference>
<accession>A0A099GFM7</accession>
<gene>
    <name evidence="3" type="ORF">IX56_11770</name>
</gene>
<dbReference type="AlphaFoldDB" id="A0A099GFM7"/>
<feature type="transmembrane region" description="Helical" evidence="1">
    <location>
        <begin position="275"/>
        <end position="293"/>
    </location>
</feature>
<keyword evidence="1" id="KW-0812">Transmembrane</keyword>
<feature type="transmembrane region" description="Helical" evidence="1">
    <location>
        <begin position="36"/>
        <end position="56"/>
    </location>
</feature>
<dbReference type="PANTHER" id="PTHR22911">
    <property type="entry name" value="ACYL-MALONYL CONDENSING ENZYME-RELATED"/>
    <property type="match status" value="1"/>
</dbReference>
<feature type="domain" description="EamA" evidence="2">
    <location>
        <begin position="154"/>
        <end position="292"/>
    </location>
</feature>
<feature type="transmembrane region" description="Helical" evidence="1">
    <location>
        <begin position="119"/>
        <end position="140"/>
    </location>
</feature>
<evidence type="ECO:0000313" key="3">
    <source>
        <dbReference type="EMBL" id="KGJ21650.1"/>
    </source>
</evidence>
<reference evidence="3 4" key="1">
    <citation type="submission" date="2014-09" db="EMBL/GenBank/DDBJ databases">
        <authorList>
            <person name="McGinnis J.M."/>
            <person name="Wolfgang W.J."/>
        </authorList>
    </citation>
    <scope>NUCLEOTIDE SEQUENCE [LARGE SCALE GENOMIC DNA]</scope>
    <source>
        <strain evidence="3 4">5503</strain>
    </source>
</reference>
<reference evidence="3 4" key="2">
    <citation type="submission" date="2014-10" db="EMBL/GenBank/DDBJ databases">
        <title>Paracoccus sanguinis sp. nov., isolated from clinical specimens of New York State patients.</title>
        <authorList>
            <person name="Mingle L.A."/>
            <person name="Cole J.A."/>
            <person name="Lapierre P."/>
            <person name="Musser K.A."/>
        </authorList>
    </citation>
    <scope>NUCLEOTIDE SEQUENCE [LARGE SCALE GENOMIC DNA]</scope>
    <source>
        <strain evidence="3 4">5503</strain>
    </source>
</reference>
<name>A0A099GFM7_9RHOB</name>
<organism evidence="3 4">
    <name type="scientific">Paracoccus sanguinis</name>
    <dbReference type="NCBI Taxonomy" id="1545044"/>
    <lineage>
        <taxon>Bacteria</taxon>
        <taxon>Pseudomonadati</taxon>
        <taxon>Pseudomonadota</taxon>
        <taxon>Alphaproteobacteria</taxon>
        <taxon>Rhodobacterales</taxon>
        <taxon>Paracoccaceae</taxon>
        <taxon>Paracoccus</taxon>
    </lineage>
</organism>
<dbReference type="Proteomes" id="UP000029858">
    <property type="component" value="Unassembled WGS sequence"/>
</dbReference>
<dbReference type="PANTHER" id="PTHR22911:SF137">
    <property type="entry name" value="SOLUTE CARRIER FAMILY 35 MEMBER G2-RELATED"/>
    <property type="match status" value="1"/>
</dbReference>
<feature type="transmembrane region" description="Helical" evidence="1">
    <location>
        <begin position="184"/>
        <end position="208"/>
    </location>
</feature>
<evidence type="ECO:0000259" key="2">
    <source>
        <dbReference type="Pfam" id="PF00892"/>
    </source>
</evidence>
<feature type="transmembrane region" description="Helical" evidence="1">
    <location>
        <begin position="6"/>
        <end position="24"/>
    </location>
</feature>
<proteinExistence type="predicted"/>